<dbReference type="Gene3D" id="3.30.460.40">
    <property type="match status" value="1"/>
</dbReference>
<reference evidence="1 2" key="2">
    <citation type="journal article" date="2014" name="Genome Announc.">
        <title>Complete Genome Sequence of the Subsurface, Mesophilic Sulfate-Reducing Bacterium Desulfovibrio aespoeensis Aspo-2.</title>
        <authorList>
            <person name="Pedersen K."/>
            <person name="Bengtsson A."/>
            <person name="Edlund J."/>
            <person name="Rabe L."/>
            <person name="Hazen T."/>
            <person name="Chakraborty R."/>
            <person name="Goodwin L."/>
            <person name="Shapiro N."/>
        </authorList>
    </citation>
    <scope>NUCLEOTIDE SEQUENCE [LARGE SCALE GENOMIC DNA]</scope>
    <source>
        <strain evidence="2">ATCC 700646 / DSM 10631 / Aspo-2</strain>
    </source>
</reference>
<dbReference type="KEGG" id="das:Daes_0835"/>
<evidence type="ECO:0008006" key="3">
    <source>
        <dbReference type="Google" id="ProtNLM"/>
    </source>
</evidence>
<reference evidence="2" key="1">
    <citation type="submission" date="2010-12" db="EMBL/GenBank/DDBJ databases">
        <title>Complete sequence of Desulfovibrio aespoeensis Aspo-2.</title>
        <authorList>
            <consortium name="US DOE Joint Genome Institute"/>
            <person name="Lucas S."/>
            <person name="Copeland A."/>
            <person name="Lapidus A."/>
            <person name="Cheng J.-F."/>
            <person name="Goodwin L."/>
            <person name="Pitluck S."/>
            <person name="Chertkov O."/>
            <person name="Misra M."/>
            <person name="Detter J.C."/>
            <person name="Han C."/>
            <person name="Tapia R."/>
            <person name="Land M."/>
            <person name="Hauser L."/>
            <person name="Kyrpides N."/>
            <person name="Ivanova N."/>
            <person name="Ovchinnikova G."/>
            <person name="Pedersen K."/>
            <person name="Jagevall S."/>
            <person name="Hazen T."/>
            <person name="Woyke T."/>
        </authorList>
    </citation>
    <scope>NUCLEOTIDE SEQUENCE [LARGE SCALE GENOMIC DNA]</scope>
    <source>
        <strain evidence="2">ATCC 700646 / DSM 10631 / Aspo-2</strain>
    </source>
</reference>
<dbReference type="RefSeq" id="WP_013513783.1">
    <property type="nucleotide sequence ID" value="NC_014844.1"/>
</dbReference>
<protein>
    <recommendedName>
        <fullName evidence="3">Nucleotidyl transferase AbiEii/AbiGii toxin family protein</fullName>
    </recommendedName>
</protein>
<gene>
    <name evidence="1" type="ordered locus">Daes_0835</name>
</gene>
<dbReference type="STRING" id="643562.Daes_0835"/>
<accession>E6VRC3</accession>
<dbReference type="AlphaFoldDB" id="E6VRC3"/>
<dbReference type="OrthoDB" id="114489at2"/>
<dbReference type="EMBL" id="CP002431">
    <property type="protein sequence ID" value="ADU61852.1"/>
    <property type="molecule type" value="Genomic_DNA"/>
</dbReference>
<dbReference type="Proteomes" id="UP000002191">
    <property type="component" value="Chromosome"/>
</dbReference>
<evidence type="ECO:0000313" key="2">
    <source>
        <dbReference type="Proteomes" id="UP000002191"/>
    </source>
</evidence>
<proteinExistence type="predicted"/>
<dbReference type="HOGENOM" id="CLU_103758_0_0_7"/>
<name>E6VRC3_PSEA9</name>
<keyword evidence="2" id="KW-1185">Reference proteome</keyword>
<dbReference type="eggNOG" id="COG4849">
    <property type="taxonomic scope" value="Bacteria"/>
</dbReference>
<organism evidence="1 2">
    <name type="scientific">Pseudodesulfovibrio aespoeensis (strain ATCC 700646 / DSM 10631 / Aspo-2)</name>
    <name type="common">Desulfovibrio aespoeensis</name>
    <dbReference type="NCBI Taxonomy" id="643562"/>
    <lineage>
        <taxon>Bacteria</taxon>
        <taxon>Pseudomonadati</taxon>
        <taxon>Thermodesulfobacteriota</taxon>
        <taxon>Desulfovibrionia</taxon>
        <taxon>Desulfovibrionales</taxon>
        <taxon>Desulfovibrionaceae</taxon>
    </lineage>
</organism>
<sequence length="238" mass="26198">MDRSRYQSISRVADVARLLGELAGQCVFVGGAATGLLLTDPAVADVRPTLDVDVIVELVTRAEFYKFQDALRARGFVEDCESGVICRWRHEPIVLDVMPTDPEILGFANRWYSNAVRFAHEYACDGVRLRCVSPAYFLATKLEAFRGRGEGDYMLSRDMEDFIAVIDGRLEIVADVAGADDEVRAYLAQQAAVLLADDDFIDALPGHLPGDAANQQRVPLLVGRMEGIAAMQFKNPEA</sequence>
<evidence type="ECO:0000313" key="1">
    <source>
        <dbReference type="EMBL" id="ADU61852.1"/>
    </source>
</evidence>